<dbReference type="InterPro" id="IPR032025">
    <property type="entry name" value="DUF5063"/>
</dbReference>
<dbReference type="Pfam" id="PF16702">
    <property type="entry name" value="DUF5063"/>
    <property type="match status" value="1"/>
</dbReference>
<protein>
    <submittedName>
        <fullName evidence="1">DUF5063 domain-containing protein</fullName>
    </submittedName>
</protein>
<dbReference type="EMBL" id="BLAX01000001">
    <property type="protein sequence ID" value="GET33703.1"/>
    <property type="molecule type" value="Genomic_DNA"/>
</dbReference>
<dbReference type="AlphaFoldDB" id="A0A5M4B1M7"/>
<proteinExistence type="predicted"/>
<gene>
    <name evidence="1" type="ORF">PbJCM13498_25660</name>
</gene>
<dbReference type="InterPro" id="IPR038312">
    <property type="entry name" value="DUF5063_sf"/>
</dbReference>
<evidence type="ECO:0000313" key="2">
    <source>
        <dbReference type="Proteomes" id="UP000391834"/>
    </source>
</evidence>
<dbReference type="OrthoDB" id="1116917at2"/>
<reference evidence="1 2" key="1">
    <citation type="submission" date="2019-10" db="EMBL/GenBank/DDBJ databases">
        <title>Prolixibacter strains distinguished by the presence of nitrate reductase genes were adept at nitrate-dependent anaerobic corrosion of metallic iron and carbon steel.</title>
        <authorList>
            <person name="Iino T."/>
            <person name="Shono N."/>
            <person name="Ito K."/>
            <person name="Nakamura R."/>
            <person name="Sueoka K."/>
            <person name="Harayama S."/>
            <person name="Ohkuma M."/>
        </authorList>
    </citation>
    <scope>NUCLEOTIDE SEQUENCE [LARGE SCALE GENOMIC DNA]</scope>
    <source>
        <strain evidence="1 2">JCM 13498</strain>
    </source>
</reference>
<dbReference type="RefSeq" id="WP_025864251.1">
    <property type="nucleotide sequence ID" value="NZ_BLAX01000001.1"/>
</dbReference>
<accession>A0A5M4B1M7</accession>
<dbReference type="Proteomes" id="UP000391834">
    <property type="component" value="Unassembled WGS sequence"/>
</dbReference>
<name>A0A5M4B1M7_9BACT</name>
<evidence type="ECO:0000313" key="1">
    <source>
        <dbReference type="EMBL" id="GET33703.1"/>
    </source>
</evidence>
<dbReference type="Gene3D" id="1.20.120.1550">
    <property type="entry name" value="Protein of unknown function DUF5063"/>
    <property type="match status" value="1"/>
</dbReference>
<organism evidence="1 2">
    <name type="scientific">Prolixibacter bellariivorans</name>
    <dbReference type="NCBI Taxonomy" id="314319"/>
    <lineage>
        <taxon>Bacteria</taxon>
        <taxon>Pseudomonadati</taxon>
        <taxon>Bacteroidota</taxon>
        <taxon>Bacteroidia</taxon>
        <taxon>Marinilabiliales</taxon>
        <taxon>Prolixibacteraceae</taxon>
        <taxon>Prolixibacter</taxon>
    </lineage>
</organism>
<sequence>MEEDTSHIVYSVNVIEFVTVANEYCATLEIIDELNRKDFVHKMQKIFPLLYLKASLLPEVEDMLEDEPEKFVSEEDYNYLHRKLQAKLGEHDAYLEVFDPAMQYSEDPVEGSLAENMADIYQDLKDFILSYRIGTVEVMNDALLECRSNFADYWGQRLVNGLRALHNLTFGDVDLSEDAKTKDSVQTKEEEQIDSPDWILKQQFKNFRGE</sequence>
<keyword evidence="2" id="KW-1185">Reference proteome</keyword>
<comment type="caution">
    <text evidence="1">The sequence shown here is derived from an EMBL/GenBank/DDBJ whole genome shotgun (WGS) entry which is preliminary data.</text>
</comment>